<gene>
    <name evidence="2" type="ORF">AK812_SmicGene1716</name>
</gene>
<evidence type="ECO:0000313" key="2">
    <source>
        <dbReference type="EMBL" id="OLQ14164.1"/>
    </source>
</evidence>
<proteinExistence type="predicted"/>
<sequence>MTLGPVATVRGSDLGCRDCEGIQDLQRGITGAEVREFYVCRKAPLYIVNCRGQILDCYEPPVKDDLRFARFRVLGQADHIVPECHRFKTFLECSSGMNLESRFCRYVHADFEWFLDDRPCLAHKLAVHALTGVWARLPVPAGLFDDQRNPHYDHVYATELFSVKRLEGKYGETRLETGPPMQQPWRDPVGHCLNRHSLLLSGWRAALAGTQAGGGRREGRIGSFRALHTGNSRDETGDRGAGGGGHGWCKYMDDAGAWTGAWTALAWVH</sequence>
<reference evidence="2 3" key="1">
    <citation type="submission" date="2016-02" db="EMBL/GenBank/DDBJ databases">
        <title>Genome analysis of coral dinoflagellate symbionts highlights evolutionary adaptations to a symbiotic lifestyle.</title>
        <authorList>
            <person name="Aranda M."/>
            <person name="Li Y."/>
            <person name="Liew Y.J."/>
            <person name="Baumgarten S."/>
            <person name="Simakov O."/>
            <person name="Wilson M."/>
            <person name="Piel J."/>
            <person name="Ashoor H."/>
            <person name="Bougouffa S."/>
            <person name="Bajic V.B."/>
            <person name="Ryu T."/>
            <person name="Ravasi T."/>
            <person name="Bayer T."/>
            <person name="Micklem G."/>
            <person name="Kim H."/>
            <person name="Bhak J."/>
            <person name="Lajeunesse T.C."/>
            <person name="Voolstra C.R."/>
        </authorList>
    </citation>
    <scope>NUCLEOTIDE SEQUENCE [LARGE SCALE GENOMIC DNA]</scope>
    <source>
        <strain evidence="2 3">CCMP2467</strain>
    </source>
</reference>
<dbReference type="AlphaFoldDB" id="A0A1Q9F380"/>
<evidence type="ECO:0000313" key="3">
    <source>
        <dbReference type="Proteomes" id="UP000186817"/>
    </source>
</evidence>
<protein>
    <submittedName>
        <fullName evidence="2">Uncharacterized protein</fullName>
    </submittedName>
</protein>
<organism evidence="2 3">
    <name type="scientific">Symbiodinium microadriaticum</name>
    <name type="common">Dinoflagellate</name>
    <name type="synonym">Zooxanthella microadriatica</name>
    <dbReference type="NCBI Taxonomy" id="2951"/>
    <lineage>
        <taxon>Eukaryota</taxon>
        <taxon>Sar</taxon>
        <taxon>Alveolata</taxon>
        <taxon>Dinophyceae</taxon>
        <taxon>Suessiales</taxon>
        <taxon>Symbiodiniaceae</taxon>
        <taxon>Symbiodinium</taxon>
    </lineage>
</organism>
<comment type="caution">
    <text evidence="2">The sequence shown here is derived from an EMBL/GenBank/DDBJ whole genome shotgun (WGS) entry which is preliminary data.</text>
</comment>
<dbReference type="EMBL" id="LSRX01000019">
    <property type="protein sequence ID" value="OLQ14164.1"/>
    <property type="molecule type" value="Genomic_DNA"/>
</dbReference>
<evidence type="ECO:0000256" key="1">
    <source>
        <dbReference type="SAM" id="MobiDB-lite"/>
    </source>
</evidence>
<accession>A0A1Q9F380</accession>
<name>A0A1Q9F380_SYMMI</name>
<dbReference type="Proteomes" id="UP000186817">
    <property type="component" value="Unassembled WGS sequence"/>
</dbReference>
<keyword evidence="3" id="KW-1185">Reference proteome</keyword>
<feature type="region of interest" description="Disordered" evidence="1">
    <location>
        <begin position="211"/>
        <end position="244"/>
    </location>
</feature>
<dbReference type="OrthoDB" id="10319425at2759"/>